<name>A0ABT6X9C6_9BURK</name>
<organism evidence="1 2">
    <name type="scientific">Limnohabitans lacus</name>
    <dbReference type="NCBI Taxonomy" id="3045173"/>
    <lineage>
        <taxon>Bacteria</taxon>
        <taxon>Pseudomonadati</taxon>
        <taxon>Pseudomonadota</taxon>
        <taxon>Betaproteobacteria</taxon>
        <taxon>Burkholderiales</taxon>
        <taxon>Comamonadaceae</taxon>
        <taxon>Limnohabitans</taxon>
    </lineage>
</organism>
<evidence type="ECO:0000313" key="1">
    <source>
        <dbReference type="EMBL" id="MDI9234725.1"/>
    </source>
</evidence>
<evidence type="ECO:0000313" key="2">
    <source>
        <dbReference type="Proteomes" id="UP001431902"/>
    </source>
</evidence>
<sequence>MAVFTWIPSLGASLAMRPNVRRVAFGDGYEQRLAFGIHTQAEVWTLEFRGRTRQDAGAIDDFLRARGGVQAFDWTTPAGTAAKFTCEEWSRSVDEPNVETVRATFKQVFDLS</sequence>
<dbReference type="EMBL" id="JASGBH010000009">
    <property type="protein sequence ID" value="MDI9234725.1"/>
    <property type="molecule type" value="Genomic_DNA"/>
</dbReference>
<accession>A0ABT6X9C6</accession>
<reference evidence="1" key="1">
    <citation type="submission" date="2023-05" db="EMBL/GenBank/DDBJ databases">
        <title>Limnohabitans sp. strain HM2-2 Genome sequencing and assembly.</title>
        <authorList>
            <person name="Jung Y."/>
        </authorList>
    </citation>
    <scope>NUCLEOTIDE SEQUENCE</scope>
    <source>
        <strain evidence="1">HM2-2</strain>
    </source>
</reference>
<proteinExistence type="predicted"/>
<gene>
    <name evidence="1" type="ORF">QLQ16_12885</name>
</gene>
<dbReference type="RefSeq" id="WP_283225065.1">
    <property type="nucleotide sequence ID" value="NZ_JASGBH010000009.1"/>
</dbReference>
<dbReference type="Proteomes" id="UP001431902">
    <property type="component" value="Unassembled WGS sequence"/>
</dbReference>
<dbReference type="InterPro" id="IPR010265">
    <property type="entry name" value="Phage_lambda_TipM"/>
</dbReference>
<comment type="caution">
    <text evidence="1">The sequence shown here is derived from an EMBL/GenBank/DDBJ whole genome shotgun (WGS) entry which is preliminary data.</text>
</comment>
<protein>
    <submittedName>
        <fullName evidence="1">Phage tail protein</fullName>
    </submittedName>
</protein>
<keyword evidence="2" id="KW-1185">Reference proteome</keyword>
<dbReference type="Pfam" id="PF05939">
    <property type="entry name" value="Phage_min_tail"/>
    <property type="match status" value="1"/>
</dbReference>